<evidence type="ECO:0000256" key="1">
    <source>
        <dbReference type="SAM" id="SignalP"/>
    </source>
</evidence>
<organism evidence="2 3">
    <name type="scientific">Bradyrhizobium icense</name>
    <dbReference type="NCBI Taxonomy" id="1274631"/>
    <lineage>
        <taxon>Bacteria</taxon>
        <taxon>Pseudomonadati</taxon>
        <taxon>Pseudomonadota</taxon>
        <taxon>Alphaproteobacteria</taxon>
        <taxon>Hyphomicrobiales</taxon>
        <taxon>Nitrobacteraceae</taxon>
        <taxon>Bradyrhizobium</taxon>
    </lineage>
</organism>
<feature type="signal peptide" evidence="1">
    <location>
        <begin position="1"/>
        <end position="20"/>
    </location>
</feature>
<dbReference type="AlphaFoldDB" id="A0A1B1U9H6"/>
<proteinExistence type="predicted"/>
<evidence type="ECO:0008006" key="4">
    <source>
        <dbReference type="Google" id="ProtNLM"/>
    </source>
</evidence>
<dbReference type="EMBL" id="CP016428">
    <property type="protein sequence ID" value="ANV99345.1"/>
    <property type="molecule type" value="Genomic_DNA"/>
</dbReference>
<evidence type="ECO:0000313" key="3">
    <source>
        <dbReference type="Proteomes" id="UP000092839"/>
    </source>
</evidence>
<dbReference type="RefSeq" id="WP_065726655.1">
    <property type="nucleotide sequence ID" value="NZ_CP016428.1"/>
</dbReference>
<sequence>MRKPLLLSIAAFAWASHSIAQENCVELAKTIGINYSKSLDVDQQRTVAKADLCSESYSKASSSKQAQLQASYKLFSGSGSAAAAEVQEAQSRHCENRYGEYWRNQISSGEARTVSNEGAAVISTCLSMAADSLHPTLDIANEGREVTMAIQYKPTIQSEIQITLFGPMDLEENKCSVTKQKGVIKLSQPADVSQVLKPTESITISCTRPSHPSQQNGVSYNCTKETIFNIATSGPVKAIKVPRVCSETIQESRADKIENRVQVLGAQMATLQASLKALAGVTAIQNECGRNADNQINCNAKCSDNERVVSGMCTVLQGGGNIQNFGLSPSTNEWHCLWSGNTTRGRTVAFCAPR</sequence>
<keyword evidence="3" id="KW-1185">Reference proteome</keyword>
<dbReference type="KEGG" id="bic:LMTR13_03290"/>
<name>A0A1B1U9H6_9BRAD</name>
<accession>A0A1B1U9H6</accession>
<protein>
    <recommendedName>
        <fullName evidence="4">DUF1311 domain-containing protein</fullName>
    </recommendedName>
</protein>
<dbReference type="Proteomes" id="UP000092839">
    <property type="component" value="Chromosome"/>
</dbReference>
<reference evidence="2 3" key="1">
    <citation type="submission" date="2016-07" db="EMBL/GenBank/DDBJ databases">
        <title>Complete genome sequence of Bradyrhizobium icense LMTR 13T, a potential inoculant strain isolated from lima bean (Phaseolus lunatus) in Peru.</title>
        <authorList>
            <person name="Ormeno-Orrillo E."/>
            <person name="Duran D."/>
            <person name="Rogel M.A."/>
            <person name="Rey L."/>
            <person name="Imperial J."/>
            <person name="Ruiz-Argueso T."/>
            <person name="Martinez-Romero E."/>
        </authorList>
    </citation>
    <scope>NUCLEOTIDE SEQUENCE [LARGE SCALE GENOMIC DNA]</scope>
    <source>
        <strain evidence="2 3">LMTR 13</strain>
    </source>
</reference>
<gene>
    <name evidence="2" type="ORF">LMTR13_03290</name>
</gene>
<feature type="chain" id="PRO_5008530259" description="DUF1311 domain-containing protein" evidence="1">
    <location>
        <begin position="21"/>
        <end position="354"/>
    </location>
</feature>
<evidence type="ECO:0000313" key="2">
    <source>
        <dbReference type="EMBL" id="ANV99345.1"/>
    </source>
</evidence>
<keyword evidence="1" id="KW-0732">Signal</keyword>